<feature type="transmembrane region" description="Helical" evidence="2">
    <location>
        <begin position="59"/>
        <end position="76"/>
    </location>
</feature>
<gene>
    <name evidence="3" type="ORF">FNL39_105385</name>
</gene>
<keyword evidence="2" id="KW-0812">Transmembrane</keyword>
<keyword evidence="2" id="KW-0472">Membrane</keyword>
<feature type="transmembrane region" description="Helical" evidence="2">
    <location>
        <begin position="34"/>
        <end position="53"/>
    </location>
</feature>
<comment type="caution">
    <text evidence="3">The sequence shown here is derived from an EMBL/GenBank/DDBJ whole genome shotgun (WGS) entry which is preliminary data.</text>
</comment>
<evidence type="ECO:0000313" key="4">
    <source>
        <dbReference type="Proteomes" id="UP000798951"/>
    </source>
</evidence>
<protein>
    <submittedName>
        <fullName evidence="3">Uncharacterized protein</fullName>
    </submittedName>
</protein>
<keyword evidence="2" id="KW-1133">Transmembrane helix</keyword>
<proteinExistence type="predicted"/>
<evidence type="ECO:0000256" key="2">
    <source>
        <dbReference type="SAM" id="Phobius"/>
    </source>
</evidence>
<evidence type="ECO:0000256" key="1">
    <source>
        <dbReference type="SAM" id="MobiDB-lite"/>
    </source>
</evidence>
<sequence length="82" mass="8399">MPRRSPRAVQPQPGVVKRGTQSPPVPVPMSWPGAAVDLLALTLILTALVALVVFGNANAAVIAAVGAATAIAIRAWHGRRSA</sequence>
<dbReference type="EMBL" id="VMSD01000005">
    <property type="protein sequence ID" value="KAF0846470.1"/>
    <property type="molecule type" value="Genomic_DNA"/>
</dbReference>
<reference evidence="3 4" key="1">
    <citation type="submission" date="2019-07" db="EMBL/GenBank/DDBJ databases">
        <title>Genomic Encyclopedia of Type Strains, Phase IV (KMG-IV): sequencing the most valuable type-strain genomes for metagenomic binning, comparative biology and taxonomic classification.</title>
        <authorList>
            <person name="Goeker M."/>
        </authorList>
    </citation>
    <scope>NUCLEOTIDE SEQUENCE [LARGE SCALE GENOMIC DNA]</scope>
    <source>
        <strain evidence="3 4">DSM 44831</strain>
    </source>
</reference>
<keyword evidence="4" id="KW-1185">Reference proteome</keyword>
<accession>A0ABQ6YLK9</accession>
<organism evidence="3 4">
    <name type="scientific">Nocardia caishijiensis</name>
    <dbReference type="NCBI Taxonomy" id="184756"/>
    <lineage>
        <taxon>Bacteria</taxon>
        <taxon>Bacillati</taxon>
        <taxon>Actinomycetota</taxon>
        <taxon>Actinomycetes</taxon>
        <taxon>Mycobacteriales</taxon>
        <taxon>Nocardiaceae</taxon>
        <taxon>Nocardia</taxon>
    </lineage>
</organism>
<name>A0ABQ6YLK9_9NOCA</name>
<dbReference type="Proteomes" id="UP000798951">
    <property type="component" value="Unassembled WGS sequence"/>
</dbReference>
<evidence type="ECO:0000313" key="3">
    <source>
        <dbReference type="EMBL" id="KAF0846470.1"/>
    </source>
</evidence>
<feature type="region of interest" description="Disordered" evidence="1">
    <location>
        <begin position="1"/>
        <end position="24"/>
    </location>
</feature>